<organism evidence="2 3">
    <name type="scientific">Jaminaea rosea</name>
    <dbReference type="NCBI Taxonomy" id="1569628"/>
    <lineage>
        <taxon>Eukaryota</taxon>
        <taxon>Fungi</taxon>
        <taxon>Dikarya</taxon>
        <taxon>Basidiomycota</taxon>
        <taxon>Ustilaginomycotina</taxon>
        <taxon>Exobasidiomycetes</taxon>
        <taxon>Microstromatales</taxon>
        <taxon>Microstromatales incertae sedis</taxon>
        <taxon>Jaminaea</taxon>
    </lineage>
</organism>
<evidence type="ECO:0000256" key="1">
    <source>
        <dbReference type="SAM" id="Phobius"/>
    </source>
</evidence>
<protein>
    <submittedName>
        <fullName evidence="2">Uncharacterized protein</fullName>
    </submittedName>
</protein>
<dbReference type="EMBL" id="KZ819662">
    <property type="protein sequence ID" value="PWN30442.1"/>
    <property type="molecule type" value="Genomic_DNA"/>
</dbReference>
<accession>A0A316UZ04</accession>
<keyword evidence="1" id="KW-0812">Transmembrane</keyword>
<dbReference type="AlphaFoldDB" id="A0A316UZ04"/>
<dbReference type="GeneID" id="37026900"/>
<keyword evidence="3" id="KW-1185">Reference proteome</keyword>
<feature type="transmembrane region" description="Helical" evidence="1">
    <location>
        <begin position="36"/>
        <end position="54"/>
    </location>
</feature>
<keyword evidence="1" id="KW-0472">Membrane</keyword>
<reference evidence="2 3" key="1">
    <citation type="journal article" date="2018" name="Mol. Biol. Evol.">
        <title>Broad Genomic Sampling Reveals a Smut Pathogenic Ancestry of the Fungal Clade Ustilaginomycotina.</title>
        <authorList>
            <person name="Kijpornyongpan T."/>
            <person name="Mondo S.J."/>
            <person name="Barry K."/>
            <person name="Sandor L."/>
            <person name="Lee J."/>
            <person name="Lipzen A."/>
            <person name="Pangilinan J."/>
            <person name="LaButti K."/>
            <person name="Hainaut M."/>
            <person name="Henrissat B."/>
            <person name="Grigoriev I.V."/>
            <person name="Spatafora J.W."/>
            <person name="Aime M.C."/>
        </authorList>
    </citation>
    <scope>NUCLEOTIDE SEQUENCE [LARGE SCALE GENOMIC DNA]</scope>
    <source>
        <strain evidence="2 3">MCA 5214</strain>
    </source>
</reference>
<dbReference type="RefSeq" id="XP_025365054.1">
    <property type="nucleotide sequence ID" value="XM_025505077.1"/>
</dbReference>
<dbReference type="OrthoDB" id="15108at2759"/>
<dbReference type="Proteomes" id="UP000245884">
    <property type="component" value="Unassembled WGS sequence"/>
</dbReference>
<keyword evidence="1" id="KW-1133">Transmembrane helix</keyword>
<name>A0A316UZ04_9BASI</name>
<sequence>MAGGDHHTYKADPSIERWQQMHNTMYERFRFTPTKVRAILLWGLAVPSLAYYLAIKTDNKWEFRGRLRGESILRKPPQDAEPKEE</sequence>
<dbReference type="PANTHER" id="PTHR39476">
    <property type="entry name" value="NADH:UBIQUINONE OXIDOREDUCTASE 6.6KD SUBUNIT"/>
    <property type="match status" value="1"/>
</dbReference>
<evidence type="ECO:0000313" key="3">
    <source>
        <dbReference type="Proteomes" id="UP000245884"/>
    </source>
</evidence>
<dbReference type="PANTHER" id="PTHR39476:SF1">
    <property type="entry name" value="NADH DEHYDROGENASE [UBIQUINONE] 1 BETA SUBCOMPLEX SUBUNIT 4"/>
    <property type="match status" value="1"/>
</dbReference>
<proteinExistence type="predicted"/>
<evidence type="ECO:0000313" key="2">
    <source>
        <dbReference type="EMBL" id="PWN30442.1"/>
    </source>
</evidence>
<gene>
    <name evidence="2" type="ORF">BDZ90DRAFT_229465</name>
</gene>